<dbReference type="GO" id="GO:0005739">
    <property type="term" value="C:mitochondrion"/>
    <property type="evidence" value="ECO:0007669"/>
    <property type="project" value="TreeGrafter"/>
</dbReference>
<dbReference type="InterPro" id="IPR036065">
    <property type="entry name" value="BolA-like_sf"/>
</dbReference>
<dbReference type="GO" id="GO:1990229">
    <property type="term" value="C:iron-sulfur cluster assembly complex"/>
    <property type="evidence" value="ECO:0007669"/>
    <property type="project" value="UniProtKB-ARBA"/>
</dbReference>
<evidence type="ECO:0000256" key="1">
    <source>
        <dbReference type="ARBA" id="ARBA00005578"/>
    </source>
</evidence>
<dbReference type="FunFam" id="3.30.300.90:FF:000001">
    <property type="entry name" value="Transcriptional regulator BolA"/>
    <property type="match status" value="1"/>
</dbReference>
<proteinExistence type="inferred from homology"/>
<sequence length="128" mass="14747">MKSLFKTSKIFSRVLFEANRKMSIVNNPIEISIKSKLEENLRPSYLKIINESYMHNVPKNAETHFKVIVVSDEFKDLPLIKRHRRVNELLKTELQGGVHALSIIAKTPDQWKDETIEPSPNCRGGFGK</sequence>
<dbReference type="GeneID" id="115885156"/>
<organism evidence="3 4">
    <name type="scientific">Sitophilus oryzae</name>
    <name type="common">Rice weevil</name>
    <name type="synonym">Curculio oryzae</name>
    <dbReference type="NCBI Taxonomy" id="7048"/>
    <lineage>
        <taxon>Eukaryota</taxon>
        <taxon>Metazoa</taxon>
        <taxon>Ecdysozoa</taxon>
        <taxon>Arthropoda</taxon>
        <taxon>Hexapoda</taxon>
        <taxon>Insecta</taxon>
        <taxon>Pterygota</taxon>
        <taxon>Neoptera</taxon>
        <taxon>Endopterygota</taxon>
        <taxon>Coleoptera</taxon>
        <taxon>Polyphaga</taxon>
        <taxon>Cucujiformia</taxon>
        <taxon>Curculionidae</taxon>
        <taxon>Dryophthorinae</taxon>
        <taxon>Sitophilus</taxon>
    </lineage>
</organism>
<dbReference type="Pfam" id="PF01722">
    <property type="entry name" value="BolA"/>
    <property type="match status" value="1"/>
</dbReference>
<evidence type="ECO:0000313" key="4">
    <source>
        <dbReference type="RefSeq" id="XP_030759810.1"/>
    </source>
</evidence>
<keyword evidence="3" id="KW-1185">Reference proteome</keyword>
<evidence type="ECO:0000313" key="3">
    <source>
        <dbReference type="Proteomes" id="UP000504635"/>
    </source>
</evidence>
<name>A0A6J2YA63_SITOR</name>
<dbReference type="KEGG" id="soy:115885156"/>
<dbReference type="PANTHER" id="PTHR46229">
    <property type="entry name" value="BOLA TRANSCRIPTION REGULATOR"/>
    <property type="match status" value="1"/>
</dbReference>
<dbReference type="OrthoDB" id="4983at2759"/>
<dbReference type="InterPro" id="IPR050961">
    <property type="entry name" value="BolA/IbaG_stress_morph_reg"/>
</dbReference>
<dbReference type="PIRSF" id="PIRSF003113">
    <property type="entry name" value="BolA"/>
    <property type="match status" value="1"/>
</dbReference>
<dbReference type="InterPro" id="IPR002634">
    <property type="entry name" value="BolA"/>
</dbReference>
<dbReference type="PANTHER" id="PTHR46229:SF2">
    <property type="entry name" value="BOLA-LIKE PROTEIN 1"/>
    <property type="match status" value="1"/>
</dbReference>
<gene>
    <name evidence="4" type="primary">LOC115885156</name>
</gene>
<dbReference type="InParanoid" id="A0A6J2YA63"/>
<dbReference type="RefSeq" id="XP_030759810.1">
    <property type="nucleotide sequence ID" value="XM_030903950.1"/>
</dbReference>
<protein>
    <submittedName>
        <fullName evidence="4">BolA-like protein DDB_G0274169 isoform X1</fullName>
    </submittedName>
</protein>
<dbReference type="SUPFAM" id="SSF82657">
    <property type="entry name" value="BolA-like"/>
    <property type="match status" value="1"/>
</dbReference>
<evidence type="ECO:0000256" key="2">
    <source>
        <dbReference type="RuleBase" id="RU003860"/>
    </source>
</evidence>
<comment type="similarity">
    <text evidence="1 2">Belongs to the BolA/IbaG family.</text>
</comment>
<reference evidence="4" key="1">
    <citation type="submission" date="2025-08" db="UniProtKB">
        <authorList>
            <consortium name="RefSeq"/>
        </authorList>
    </citation>
    <scope>IDENTIFICATION</scope>
    <source>
        <tissue evidence="4">Gonads</tissue>
    </source>
</reference>
<dbReference type="FunCoup" id="A0A6J2YA63">
    <property type="interactions" value="603"/>
</dbReference>
<dbReference type="Proteomes" id="UP000504635">
    <property type="component" value="Unplaced"/>
</dbReference>
<accession>A0A6J2YA63</accession>
<dbReference type="AlphaFoldDB" id="A0A6J2YA63"/>
<dbReference type="Gene3D" id="3.30.300.90">
    <property type="entry name" value="BolA-like"/>
    <property type="match status" value="1"/>
</dbReference>